<keyword evidence="2" id="KW-1185">Reference proteome</keyword>
<dbReference type="PANTHER" id="PTHR33710">
    <property type="entry name" value="BNAC02G09200D PROTEIN"/>
    <property type="match status" value="1"/>
</dbReference>
<gene>
    <name evidence="1" type="ORF">HRI_000237100</name>
</gene>
<dbReference type="Gene3D" id="3.60.10.10">
    <property type="entry name" value="Endonuclease/exonuclease/phosphatase"/>
    <property type="match status" value="1"/>
</dbReference>
<evidence type="ECO:0000313" key="1">
    <source>
        <dbReference type="EMBL" id="GMI65678.1"/>
    </source>
</evidence>
<comment type="caution">
    <text evidence="1">The sequence shown here is derived from an EMBL/GenBank/DDBJ whole genome shotgun (WGS) entry which is preliminary data.</text>
</comment>
<accession>A0A9W7GWB2</accession>
<dbReference type="SUPFAM" id="SSF56219">
    <property type="entry name" value="DNase I-like"/>
    <property type="match status" value="1"/>
</dbReference>
<dbReference type="OrthoDB" id="1935929at2759"/>
<organism evidence="1 2">
    <name type="scientific">Hibiscus trionum</name>
    <name type="common">Flower of an hour</name>
    <dbReference type="NCBI Taxonomy" id="183268"/>
    <lineage>
        <taxon>Eukaryota</taxon>
        <taxon>Viridiplantae</taxon>
        <taxon>Streptophyta</taxon>
        <taxon>Embryophyta</taxon>
        <taxon>Tracheophyta</taxon>
        <taxon>Spermatophyta</taxon>
        <taxon>Magnoliopsida</taxon>
        <taxon>eudicotyledons</taxon>
        <taxon>Gunneridae</taxon>
        <taxon>Pentapetalae</taxon>
        <taxon>rosids</taxon>
        <taxon>malvids</taxon>
        <taxon>Malvales</taxon>
        <taxon>Malvaceae</taxon>
        <taxon>Malvoideae</taxon>
        <taxon>Hibiscus</taxon>
    </lineage>
</organism>
<dbReference type="InterPro" id="IPR036691">
    <property type="entry name" value="Endo/exonu/phosph_ase_sf"/>
</dbReference>
<name>A0A9W7GWB2_HIBTR</name>
<reference evidence="1" key="1">
    <citation type="submission" date="2023-05" db="EMBL/GenBank/DDBJ databases">
        <title>Genome and transcriptome analyses reveal genes involved in the formation of fine ridges on petal epidermal cells in Hibiscus trionum.</title>
        <authorList>
            <person name="Koshimizu S."/>
            <person name="Masuda S."/>
            <person name="Ishii T."/>
            <person name="Shirasu K."/>
            <person name="Hoshino A."/>
            <person name="Arita M."/>
        </authorList>
    </citation>
    <scope>NUCLEOTIDE SEQUENCE</scope>
    <source>
        <strain evidence="1">Hamamatsu line</strain>
    </source>
</reference>
<dbReference type="Proteomes" id="UP001165190">
    <property type="component" value="Unassembled WGS sequence"/>
</dbReference>
<sequence>MSAFRNALQDYQLSNLGYEGTRYTWQKGRTPSTNIRERLDRGVANAAWWDLFSNYSVSHLTHSFSDHCPILVNTTTSVPRSNSSHMFRFDVNWILEDDIENLIRST</sequence>
<protein>
    <recommendedName>
        <fullName evidence="3">Endonuclease/exonuclease/phosphatase domain-containing protein</fullName>
    </recommendedName>
</protein>
<dbReference type="EMBL" id="BSYR01000003">
    <property type="protein sequence ID" value="GMI65678.1"/>
    <property type="molecule type" value="Genomic_DNA"/>
</dbReference>
<proteinExistence type="predicted"/>
<evidence type="ECO:0008006" key="3">
    <source>
        <dbReference type="Google" id="ProtNLM"/>
    </source>
</evidence>
<dbReference type="PANTHER" id="PTHR33710:SF62">
    <property type="entry name" value="DUF4283 DOMAIN PROTEIN"/>
    <property type="match status" value="1"/>
</dbReference>
<evidence type="ECO:0000313" key="2">
    <source>
        <dbReference type="Proteomes" id="UP001165190"/>
    </source>
</evidence>
<dbReference type="AlphaFoldDB" id="A0A9W7GWB2"/>